<dbReference type="SUPFAM" id="SSF56645">
    <property type="entry name" value="Acyl-CoA dehydrogenase NM domain-like"/>
    <property type="match status" value="1"/>
</dbReference>
<evidence type="ECO:0000259" key="6">
    <source>
        <dbReference type="Pfam" id="PF00441"/>
    </source>
</evidence>
<evidence type="ECO:0000313" key="8">
    <source>
        <dbReference type="EMBL" id="MCP2174700.1"/>
    </source>
</evidence>
<evidence type="ECO:0000313" key="9">
    <source>
        <dbReference type="Proteomes" id="UP001206895"/>
    </source>
</evidence>
<dbReference type="Gene3D" id="1.10.540.10">
    <property type="entry name" value="Acyl-CoA dehydrogenase/oxidase, N-terminal domain"/>
    <property type="match status" value="1"/>
</dbReference>
<keyword evidence="5" id="KW-0560">Oxidoreductase</keyword>
<keyword evidence="3" id="KW-0285">Flavoprotein</keyword>
<dbReference type="InterPro" id="IPR046373">
    <property type="entry name" value="Acyl-CoA_Oxase/DH_mid-dom_sf"/>
</dbReference>
<organism evidence="8 9">
    <name type="scientific">Williamsia maris</name>
    <dbReference type="NCBI Taxonomy" id="72806"/>
    <lineage>
        <taxon>Bacteria</taxon>
        <taxon>Bacillati</taxon>
        <taxon>Actinomycetota</taxon>
        <taxon>Actinomycetes</taxon>
        <taxon>Mycobacteriales</taxon>
        <taxon>Nocardiaceae</taxon>
        <taxon>Williamsia</taxon>
    </lineage>
</organism>
<dbReference type="Gene3D" id="1.20.140.10">
    <property type="entry name" value="Butyryl-CoA Dehydrogenase, subunit A, domain 3"/>
    <property type="match status" value="1"/>
</dbReference>
<protein>
    <recommendedName>
        <fullName evidence="10">Acyl-CoA dehydrogenase</fullName>
    </recommendedName>
</protein>
<dbReference type="InterPro" id="IPR009100">
    <property type="entry name" value="AcylCoA_DH/oxidase_NM_dom_sf"/>
</dbReference>
<feature type="domain" description="Acyl-CoA dehydrogenase/oxidase C-terminal" evidence="6">
    <location>
        <begin position="229"/>
        <end position="376"/>
    </location>
</feature>
<evidence type="ECO:0000256" key="2">
    <source>
        <dbReference type="ARBA" id="ARBA00009347"/>
    </source>
</evidence>
<dbReference type="Pfam" id="PF00441">
    <property type="entry name" value="Acyl-CoA_dh_1"/>
    <property type="match status" value="1"/>
</dbReference>
<name>A0ABT1H8W0_9NOCA</name>
<feature type="domain" description="Acyl-CoA dehydrogenase/oxidase N-terminal" evidence="7">
    <location>
        <begin position="7"/>
        <end position="118"/>
    </location>
</feature>
<dbReference type="InterPro" id="IPR013786">
    <property type="entry name" value="AcylCoA_DH/ox_N"/>
</dbReference>
<dbReference type="Gene3D" id="2.40.110.10">
    <property type="entry name" value="Butyryl-CoA Dehydrogenase, subunit A, domain 2"/>
    <property type="match status" value="1"/>
</dbReference>
<dbReference type="PANTHER" id="PTHR43884">
    <property type="entry name" value="ACYL-COA DEHYDROGENASE"/>
    <property type="match status" value="1"/>
</dbReference>
<evidence type="ECO:0000256" key="1">
    <source>
        <dbReference type="ARBA" id="ARBA00001974"/>
    </source>
</evidence>
<evidence type="ECO:0008006" key="10">
    <source>
        <dbReference type="Google" id="ProtNLM"/>
    </source>
</evidence>
<dbReference type="InterPro" id="IPR036250">
    <property type="entry name" value="AcylCo_DH-like_C"/>
</dbReference>
<comment type="similarity">
    <text evidence="2">Belongs to the acyl-CoA dehydrogenase family.</text>
</comment>
<dbReference type="InterPro" id="IPR009075">
    <property type="entry name" value="AcylCo_DH/oxidase_C"/>
</dbReference>
<dbReference type="PANTHER" id="PTHR43884:SF20">
    <property type="entry name" value="ACYL-COA DEHYDROGENASE FADE28"/>
    <property type="match status" value="1"/>
</dbReference>
<dbReference type="InterPro" id="IPR037069">
    <property type="entry name" value="AcylCoA_DH/ox_N_sf"/>
</dbReference>
<dbReference type="RefSeq" id="WP_253659732.1">
    <property type="nucleotide sequence ID" value="NZ_BAAAJQ010000001.1"/>
</dbReference>
<evidence type="ECO:0000259" key="7">
    <source>
        <dbReference type="Pfam" id="PF02771"/>
    </source>
</evidence>
<comment type="caution">
    <text evidence="8">The sequence shown here is derived from an EMBL/GenBank/DDBJ whole genome shotgun (WGS) entry which is preliminary data.</text>
</comment>
<evidence type="ECO:0000256" key="5">
    <source>
        <dbReference type="ARBA" id="ARBA00023002"/>
    </source>
</evidence>
<keyword evidence="4" id="KW-0274">FAD</keyword>
<reference evidence="8 9" key="1">
    <citation type="submission" date="2022-06" db="EMBL/GenBank/DDBJ databases">
        <title>Genomic Encyclopedia of Archaeal and Bacterial Type Strains, Phase II (KMG-II): from individual species to whole genera.</title>
        <authorList>
            <person name="Goeker M."/>
        </authorList>
    </citation>
    <scope>NUCLEOTIDE SEQUENCE [LARGE SCALE GENOMIC DNA]</scope>
    <source>
        <strain evidence="8 9">DSM 44693</strain>
    </source>
</reference>
<comment type="cofactor">
    <cofactor evidence="1">
        <name>FAD</name>
        <dbReference type="ChEBI" id="CHEBI:57692"/>
    </cofactor>
</comment>
<evidence type="ECO:0000256" key="3">
    <source>
        <dbReference type="ARBA" id="ARBA00022630"/>
    </source>
</evidence>
<accession>A0ABT1H8W0</accession>
<keyword evidence="9" id="KW-1185">Reference proteome</keyword>
<gene>
    <name evidence="8" type="ORF">LX13_000507</name>
</gene>
<dbReference type="Pfam" id="PF02771">
    <property type="entry name" value="Acyl-CoA_dh_N"/>
    <property type="match status" value="1"/>
</dbReference>
<dbReference type="CDD" id="cd00567">
    <property type="entry name" value="ACAD"/>
    <property type="match status" value="1"/>
</dbReference>
<dbReference type="SUPFAM" id="SSF47203">
    <property type="entry name" value="Acyl-CoA dehydrogenase C-terminal domain-like"/>
    <property type="match status" value="1"/>
</dbReference>
<evidence type="ECO:0000256" key="4">
    <source>
        <dbReference type="ARBA" id="ARBA00022827"/>
    </source>
</evidence>
<dbReference type="EMBL" id="JAMTCJ010000001">
    <property type="protein sequence ID" value="MCP2174700.1"/>
    <property type="molecule type" value="Genomic_DNA"/>
</dbReference>
<sequence>MNLDLNDDQQLLFDTVHAAVGRDYGTGGRAAATSTELGWNQRVWDTLAEMGLIGLTIADEHGGSGAGAVELYATLEAIGRHAATEPLLDGVVLPAWLIAALGTPTQAKELLGALAAGEFTIAVAHAEPGRAWDALPEASLAVHDDGTATVTGVKSPVLHGDQAQKLLVTVVDTDGRGHVVIVDADAAGITRTDGRTSDWTHASQVAFDSTPAVLLGDTPEQSDVVGALHSAFAQARIAVTGEAIGLMEAGLTQTVDYLKSRKQFGVPLSSFQALVHRAADLYAQVELARSMALRATAVAEAVTESNPDGVDLRETADDAFVYVCDAATTVAEEIIQLHGGIGMTYESEAGHHAARLIGLTASYGGVSAARRRAIASEAVLRAPSALLNNADAVHA</sequence>
<dbReference type="Proteomes" id="UP001206895">
    <property type="component" value="Unassembled WGS sequence"/>
</dbReference>
<proteinExistence type="inferred from homology"/>